<dbReference type="AlphaFoldDB" id="A0A1I7WKM5"/>
<sequence length="47" mass="5240">MGSALRSGAPWPCLVCFLKLWGERLIEPSSSWFPPKFPPRIAGVVVR</sequence>
<evidence type="ECO:0000313" key="2">
    <source>
        <dbReference type="WBParaSite" id="Hba_05610"/>
    </source>
</evidence>
<organism evidence="1 2">
    <name type="scientific">Heterorhabditis bacteriophora</name>
    <name type="common">Entomopathogenic nematode worm</name>
    <dbReference type="NCBI Taxonomy" id="37862"/>
    <lineage>
        <taxon>Eukaryota</taxon>
        <taxon>Metazoa</taxon>
        <taxon>Ecdysozoa</taxon>
        <taxon>Nematoda</taxon>
        <taxon>Chromadorea</taxon>
        <taxon>Rhabditida</taxon>
        <taxon>Rhabditina</taxon>
        <taxon>Rhabditomorpha</taxon>
        <taxon>Strongyloidea</taxon>
        <taxon>Heterorhabditidae</taxon>
        <taxon>Heterorhabditis</taxon>
    </lineage>
</organism>
<keyword evidence="1" id="KW-1185">Reference proteome</keyword>
<proteinExistence type="predicted"/>
<protein>
    <submittedName>
        <fullName evidence="2">Uncharacterized protein</fullName>
    </submittedName>
</protein>
<dbReference type="WBParaSite" id="Hba_05610">
    <property type="protein sequence ID" value="Hba_05610"/>
    <property type="gene ID" value="Hba_05610"/>
</dbReference>
<dbReference type="Proteomes" id="UP000095283">
    <property type="component" value="Unplaced"/>
</dbReference>
<accession>A0A1I7WKM5</accession>
<name>A0A1I7WKM5_HETBA</name>
<reference evidence="2" key="1">
    <citation type="submission" date="2016-11" db="UniProtKB">
        <authorList>
            <consortium name="WormBaseParasite"/>
        </authorList>
    </citation>
    <scope>IDENTIFICATION</scope>
</reference>
<evidence type="ECO:0000313" key="1">
    <source>
        <dbReference type="Proteomes" id="UP000095283"/>
    </source>
</evidence>